<dbReference type="PANTHER" id="PTHR42840:SF3">
    <property type="entry name" value="BINDING ROSSMANN FOLD OXIDOREDUCTASE, PUTATIVE (AFU_ORTHOLOGUE AFUA_2G10240)-RELATED"/>
    <property type="match status" value="1"/>
</dbReference>
<evidence type="ECO:0000259" key="3">
    <source>
        <dbReference type="Pfam" id="PF01408"/>
    </source>
</evidence>
<evidence type="ECO:0000256" key="1">
    <source>
        <dbReference type="ARBA" id="ARBA00010928"/>
    </source>
</evidence>
<evidence type="ECO:0000259" key="4">
    <source>
        <dbReference type="Pfam" id="PF22725"/>
    </source>
</evidence>
<dbReference type="InterPro" id="IPR055170">
    <property type="entry name" value="GFO_IDH_MocA-like_dom"/>
</dbReference>
<feature type="domain" description="GFO/IDH/MocA-like oxidoreductase" evidence="4">
    <location>
        <begin position="132"/>
        <end position="254"/>
    </location>
</feature>
<reference evidence="5 6" key="1">
    <citation type="submission" date="2022-01" db="EMBL/GenBank/DDBJ databases">
        <title>Flavihumibacter sp. nov., isolated from sediment of a river.</title>
        <authorList>
            <person name="Liu H."/>
        </authorList>
    </citation>
    <scope>NUCLEOTIDE SEQUENCE [LARGE SCALE GENOMIC DNA]</scope>
    <source>
        <strain evidence="5 6">RY-1</strain>
    </source>
</reference>
<proteinExistence type="inferred from homology"/>
<protein>
    <submittedName>
        <fullName evidence="5">Gfo/Idh/MocA family oxidoreductase</fullName>
    </submittedName>
</protein>
<evidence type="ECO:0000313" key="6">
    <source>
        <dbReference type="Proteomes" id="UP001200145"/>
    </source>
</evidence>
<comment type="caution">
    <text evidence="5">The sequence shown here is derived from an EMBL/GenBank/DDBJ whole genome shotgun (WGS) entry which is preliminary data.</text>
</comment>
<dbReference type="Pfam" id="PF22725">
    <property type="entry name" value="GFO_IDH_MocA_C3"/>
    <property type="match status" value="1"/>
</dbReference>
<dbReference type="Proteomes" id="UP001200145">
    <property type="component" value="Unassembled WGS sequence"/>
</dbReference>
<gene>
    <name evidence="5" type="ORF">L0U88_18845</name>
</gene>
<accession>A0ABS9BNS5</accession>
<dbReference type="EMBL" id="JAKEVY010000005">
    <property type="protein sequence ID" value="MCF1716707.1"/>
    <property type="molecule type" value="Genomic_DNA"/>
</dbReference>
<dbReference type="Pfam" id="PF01408">
    <property type="entry name" value="GFO_IDH_MocA"/>
    <property type="match status" value="1"/>
</dbReference>
<comment type="similarity">
    <text evidence="1">Belongs to the Gfo/Idh/MocA family.</text>
</comment>
<feature type="domain" description="Gfo/Idh/MocA-like oxidoreductase N-terminal" evidence="3">
    <location>
        <begin position="5"/>
        <end position="122"/>
    </location>
</feature>
<dbReference type="SUPFAM" id="SSF55347">
    <property type="entry name" value="Glyceraldehyde-3-phosphate dehydrogenase-like, C-terminal domain"/>
    <property type="match status" value="1"/>
</dbReference>
<keyword evidence="6" id="KW-1185">Reference proteome</keyword>
<evidence type="ECO:0000256" key="2">
    <source>
        <dbReference type="ARBA" id="ARBA00023002"/>
    </source>
</evidence>
<dbReference type="InterPro" id="IPR000683">
    <property type="entry name" value="Gfo/Idh/MocA-like_OxRdtase_N"/>
</dbReference>
<dbReference type="SUPFAM" id="SSF51735">
    <property type="entry name" value="NAD(P)-binding Rossmann-fold domains"/>
    <property type="match status" value="1"/>
</dbReference>
<evidence type="ECO:0000313" key="5">
    <source>
        <dbReference type="EMBL" id="MCF1716707.1"/>
    </source>
</evidence>
<name>A0ABS9BNS5_9BACT</name>
<dbReference type="RefSeq" id="WP_234868090.1">
    <property type="nucleotide sequence ID" value="NZ_JAKEVY010000005.1"/>
</dbReference>
<keyword evidence="2" id="KW-0560">Oxidoreductase</keyword>
<dbReference type="Gene3D" id="3.30.360.10">
    <property type="entry name" value="Dihydrodipicolinate Reductase, domain 2"/>
    <property type="match status" value="1"/>
</dbReference>
<dbReference type="PANTHER" id="PTHR42840">
    <property type="entry name" value="NAD(P)-BINDING ROSSMANN-FOLD SUPERFAMILY PROTEIN-RELATED"/>
    <property type="match status" value="1"/>
</dbReference>
<organism evidence="5 6">
    <name type="scientific">Flavihumibacter fluminis</name>
    <dbReference type="NCBI Taxonomy" id="2909236"/>
    <lineage>
        <taxon>Bacteria</taxon>
        <taxon>Pseudomonadati</taxon>
        <taxon>Bacteroidota</taxon>
        <taxon>Chitinophagia</taxon>
        <taxon>Chitinophagales</taxon>
        <taxon>Chitinophagaceae</taxon>
        <taxon>Flavihumibacter</taxon>
    </lineage>
</organism>
<dbReference type="InterPro" id="IPR036291">
    <property type="entry name" value="NAD(P)-bd_dom_sf"/>
</dbReference>
<sequence length="372" mass="41620">MRRTKVAILGSGFIADIHFESYHRFVPEAEVVAVYSRDINKARAFADKHKIPQFYSDIDELLEKSGVEVVDICLPNFKHCEATLKAAAAGKHVIIEKPLAVTLEEADSMIEACKKAKVKLMYAEELCFAPKYERVRHMVKEGGVGDIYMLKQGEKHSGPHSDWFYDKNLSGGGVLMDMGCHAIAWFRWMLNNCKATSVYATMATVYHKGRTVCEDNSVVIIEFENGVIGVAENSWAKHGGMDDRCEVYGTGGVVYADLFMGNAAVSYSKHGYGYAMEKADTTIGWSFTIFEEVFNQGYPHELRHFIQCVQNDTQPMVTGEDGRAVLEIIYAAYASAAEGKKIYLPFHPKVDRPIDLWLAGKHSSNHVYEVAD</sequence>
<dbReference type="Gene3D" id="3.40.50.720">
    <property type="entry name" value="NAD(P)-binding Rossmann-like Domain"/>
    <property type="match status" value="1"/>
</dbReference>